<feature type="compositionally biased region" description="Basic and acidic residues" evidence="1">
    <location>
        <begin position="742"/>
        <end position="752"/>
    </location>
</feature>
<dbReference type="SUPFAM" id="SSF81606">
    <property type="entry name" value="PP2C-like"/>
    <property type="match status" value="1"/>
</dbReference>
<organism evidence="3">
    <name type="scientific">Arcella intermedia</name>
    <dbReference type="NCBI Taxonomy" id="1963864"/>
    <lineage>
        <taxon>Eukaryota</taxon>
        <taxon>Amoebozoa</taxon>
        <taxon>Tubulinea</taxon>
        <taxon>Elardia</taxon>
        <taxon>Arcellinida</taxon>
        <taxon>Sphaerothecina</taxon>
        <taxon>Arcellidae</taxon>
        <taxon>Arcella</taxon>
    </lineage>
</organism>
<reference evidence="3" key="1">
    <citation type="journal article" date="2020" name="J. Eukaryot. Microbiol.">
        <title>De novo Sequencing, Assembly and Annotation of the Transcriptome for the Free-Living Testate Amoeba Arcella intermedia.</title>
        <authorList>
            <person name="Ribeiro G.M."/>
            <person name="Porfirio-Sousa A.L."/>
            <person name="Maurer-Alcala X.X."/>
            <person name="Katz L.A."/>
            <person name="Lahr D.J.G."/>
        </authorList>
    </citation>
    <scope>NUCLEOTIDE SEQUENCE</scope>
</reference>
<proteinExistence type="predicted"/>
<feature type="domain" description="PPM-type phosphatase" evidence="2">
    <location>
        <begin position="10"/>
        <end position="313"/>
    </location>
</feature>
<dbReference type="InterPro" id="IPR053287">
    <property type="entry name" value="PP2C-like_domain"/>
</dbReference>
<dbReference type="PANTHER" id="PTHR21586:SF2">
    <property type="entry name" value="PROTEIN PHOSPHATASE 2C-RELATED PROTEIN"/>
    <property type="match status" value="1"/>
</dbReference>
<dbReference type="InterPro" id="IPR036457">
    <property type="entry name" value="PPM-type-like_dom_sf"/>
</dbReference>
<dbReference type="AlphaFoldDB" id="A0A6B2KY14"/>
<evidence type="ECO:0000313" key="3">
    <source>
        <dbReference type="EMBL" id="NDV29663.1"/>
    </source>
</evidence>
<accession>A0A6B2KY14</accession>
<dbReference type="SMART" id="SM00332">
    <property type="entry name" value="PP2Cc"/>
    <property type="match status" value="1"/>
</dbReference>
<feature type="region of interest" description="Disordered" evidence="1">
    <location>
        <begin position="705"/>
        <end position="752"/>
    </location>
</feature>
<name>A0A6B2KY14_9EUKA</name>
<sequence length="752" mass="84192">MRPYMCCDTGCTYPSTSGGSKIFCDRFHVKIVGDRTIFALADGCNWGDKSRLASTNAAKGVIDFLSNPSIQDEIKTLVDCKNLLIRGFRKAHEKVIEEYQKQGDLYDCGQTTLLAGMLLPLDSSFVSTEWAVVVVSVGDCKAFFWDEESGTSDITYGNRTNVFDARDSGGRLGPVLEGGYPDLRNLGSYFYPCKPGDIIVVTSDGVYDNLDPEHLGKQPLDLQLPEFKTWDQMPISFATEVKSKFTCYKINQLFMGCKDKNAGDLNFTLVDHCYKTTGNSRAYMELHQNAAEPTPYSQYPGKMDHVTAIVLRTGPMWDLESYKKQLAKTKKKTKGKKIATSKQEERHQSLLGIHPIIVRKFTEGDDDETEQISGPASEEVMNTRSLRASGWTMNTFPFIPSTRTKHQDPLKEFWGIDITRNRITAVLTSATKFGPKAAEATKIVCNSWLNYMMVHHKSLEDTVEVTETCYDAAHAAHKALMKEPEFVSDLQSVSLLGSVCCRLPNLEQGDGSWIFVAVSIGNIKAFSWNFKTAELAPITPENGLMDNRIGAFSEDCGELHNVQVHSHVIVDEMNTAIILLSPGVYNQFAPQYLGKKPKDFNLGNKKWDKVELIKKEQLLNESLKEFLVSINHFQSETFNEMLMKYVNSKTEKRRELFTNSKNSTGKALVENSDYLNYPGFLDHASCLVYQVGSIKKKPKQNLFPRKRAEQPTVGTIPNLKGGTALPTQGSTEYLTPHNPGSPKDDEDTKKKI</sequence>
<dbReference type="EMBL" id="GIBP01000694">
    <property type="protein sequence ID" value="NDV29663.1"/>
    <property type="molecule type" value="Transcribed_RNA"/>
</dbReference>
<evidence type="ECO:0000259" key="2">
    <source>
        <dbReference type="PROSITE" id="PS51746"/>
    </source>
</evidence>
<dbReference type="PROSITE" id="PS51746">
    <property type="entry name" value="PPM_2"/>
    <property type="match status" value="1"/>
</dbReference>
<dbReference type="PANTHER" id="PTHR21586">
    <property type="entry name" value="TIPA"/>
    <property type="match status" value="1"/>
</dbReference>
<protein>
    <recommendedName>
        <fullName evidence="2">PPM-type phosphatase domain-containing protein</fullName>
    </recommendedName>
</protein>
<evidence type="ECO:0000256" key="1">
    <source>
        <dbReference type="SAM" id="MobiDB-lite"/>
    </source>
</evidence>
<dbReference type="InterPro" id="IPR001932">
    <property type="entry name" value="PPM-type_phosphatase-like_dom"/>
</dbReference>
<dbReference type="Gene3D" id="3.60.40.10">
    <property type="entry name" value="PPM-type phosphatase domain"/>
    <property type="match status" value="1"/>
</dbReference>